<keyword evidence="2" id="KW-0472">Membrane</keyword>
<dbReference type="Proteomes" id="UP000221011">
    <property type="component" value="Chromosome"/>
</dbReference>
<dbReference type="KEGG" id="sfk:KY5_5621c"/>
<name>A0A291QG08_9ACTN</name>
<feature type="compositionally biased region" description="Basic residues" evidence="1">
    <location>
        <begin position="30"/>
        <end position="40"/>
    </location>
</feature>
<evidence type="ECO:0000256" key="1">
    <source>
        <dbReference type="SAM" id="MobiDB-lite"/>
    </source>
</evidence>
<proteinExistence type="predicted"/>
<feature type="compositionally biased region" description="Basic and acidic residues" evidence="1">
    <location>
        <begin position="52"/>
        <end position="64"/>
    </location>
</feature>
<feature type="transmembrane region" description="Helical" evidence="2">
    <location>
        <begin position="6"/>
        <end position="26"/>
    </location>
</feature>
<evidence type="ECO:0000313" key="4">
    <source>
        <dbReference type="Proteomes" id="UP000221011"/>
    </source>
</evidence>
<keyword evidence="2" id="KW-1133">Transmembrane helix</keyword>
<evidence type="ECO:0000256" key="2">
    <source>
        <dbReference type="SAM" id="Phobius"/>
    </source>
</evidence>
<protein>
    <submittedName>
        <fullName evidence="3">Uncharacterized protein</fullName>
    </submittedName>
</protein>
<feature type="region of interest" description="Disordered" evidence="1">
    <location>
        <begin position="27"/>
        <end position="64"/>
    </location>
</feature>
<dbReference type="RefSeq" id="WP_159072609.1">
    <property type="nucleotide sequence ID" value="NZ_CP022685.1"/>
</dbReference>
<dbReference type="EMBL" id="CP022685">
    <property type="protein sequence ID" value="ATL30639.1"/>
    <property type="molecule type" value="Genomic_DNA"/>
</dbReference>
<evidence type="ECO:0000313" key="3">
    <source>
        <dbReference type="EMBL" id="ATL30639.1"/>
    </source>
</evidence>
<keyword evidence="4" id="KW-1185">Reference proteome</keyword>
<gene>
    <name evidence="3" type="ORF">KY5_5621c</name>
</gene>
<organism evidence="3 4">
    <name type="scientific">Streptomyces formicae</name>
    <dbReference type="NCBI Taxonomy" id="1616117"/>
    <lineage>
        <taxon>Bacteria</taxon>
        <taxon>Bacillati</taxon>
        <taxon>Actinomycetota</taxon>
        <taxon>Actinomycetes</taxon>
        <taxon>Kitasatosporales</taxon>
        <taxon>Streptomycetaceae</taxon>
        <taxon>Streptomyces</taxon>
    </lineage>
</organism>
<reference evidence="3 4" key="1">
    <citation type="submission" date="2017-08" db="EMBL/GenBank/DDBJ databases">
        <title>Complete Genome Sequence of Streptomyces formicae KY5, the formicamycin producer.</title>
        <authorList>
            <person name="Holmes N.A."/>
            <person name="Devine R."/>
            <person name="Qin Z."/>
            <person name="Seipke R.F."/>
            <person name="Wilkinson B."/>
            <person name="Hutchings M.I."/>
        </authorList>
    </citation>
    <scope>NUCLEOTIDE SEQUENCE [LARGE SCALE GENOMIC DNA]</scope>
    <source>
        <strain evidence="3 4">KY5</strain>
    </source>
</reference>
<accession>A0A291QG08</accession>
<keyword evidence="2" id="KW-0812">Transmembrane</keyword>
<sequence length="64" mass="6961">MDPTVLAALIGGVSTVLAALIGYRAATRDRGRRAQARPRAPRAEQRQPVWEAHSKGKGDIPDQR</sequence>
<dbReference type="AlphaFoldDB" id="A0A291QG08"/>